<sequence>MLKIFLLLSIIFVAFATSDAQKSCSEKSDAGPCKAMFQKWYYDAAKGACFKFIYGGCKGNGNRFDTEEECLKFCKGK</sequence>
<dbReference type="PROSITE" id="PS00280">
    <property type="entry name" value="BPTI_KUNITZ_1"/>
    <property type="match status" value="1"/>
</dbReference>
<gene>
    <name evidence="6" type="ORF">X975_21703</name>
</gene>
<evidence type="ECO:0000313" key="6">
    <source>
        <dbReference type="EMBL" id="KFM65463.1"/>
    </source>
</evidence>
<dbReference type="InterPro" id="IPR002223">
    <property type="entry name" value="Kunitz_BPTI"/>
</dbReference>
<keyword evidence="7" id="KW-1185">Reference proteome</keyword>
<organism evidence="6 7">
    <name type="scientific">Stegodyphus mimosarum</name>
    <name type="common">African social velvet spider</name>
    <dbReference type="NCBI Taxonomy" id="407821"/>
    <lineage>
        <taxon>Eukaryota</taxon>
        <taxon>Metazoa</taxon>
        <taxon>Ecdysozoa</taxon>
        <taxon>Arthropoda</taxon>
        <taxon>Chelicerata</taxon>
        <taxon>Arachnida</taxon>
        <taxon>Araneae</taxon>
        <taxon>Araneomorphae</taxon>
        <taxon>Entelegynae</taxon>
        <taxon>Eresoidea</taxon>
        <taxon>Eresidae</taxon>
        <taxon>Stegodyphus</taxon>
    </lineage>
</organism>
<dbReference type="EMBL" id="KK115573">
    <property type="protein sequence ID" value="KFM65463.1"/>
    <property type="molecule type" value="Genomic_DNA"/>
</dbReference>
<dbReference type="InterPro" id="IPR020901">
    <property type="entry name" value="Prtase_inh_Kunz-CS"/>
</dbReference>
<dbReference type="SMART" id="SM00131">
    <property type="entry name" value="KU"/>
    <property type="match status" value="1"/>
</dbReference>
<accession>A0A087TK24</accession>
<dbReference type="InterPro" id="IPR036880">
    <property type="entry name" value="Kunitz_BPTI_sf"/>
</dbReference>
<keyword evidence="3" id="KW-0722">Serine protease inhibitor</keyword>
<dbReference type="SUPFAM" id="SSF57362">
    <property type="entry name" value="BPTI-like"/>
    <property type="match status" value="1"/>
</dbReference>
<evidence type="ECO:0000259" key="5">
    <source>
        <dbReference type="PROSITE" id="PS50279"/>
    </source>
</evidence>
<dbReference type="FunFam" id="4.10.410.10:FF:000006">
    <property type="entry name" value="Serine peptidase inhibitor, Kunitz type 1"/>
    <property type="match status" value="1"/>
</dbReference>
<dbReference type="InterPro" id="IPR050098">
    <property type="entry name" value="TFPI/VKTCI-like"/>
</dbReference>
<dbReference type="PANTHER" id="PTHR10083:SF373">
    <property type="entry name" value="SERINE PEPTIDASE INHIBITOR, KUNITZ TYPE, 2"/>
    <property type="match status" value="1"/>
</dbReference>
<evidence type="ECO:0000256" key="4">
    <source>
        <dbReference type="SAM" id="SignalP"/>
    </source>
</evidence>
<proteinExistence type="predicted"/>
<dbReference type="PRINTS" id="PR00759">
    <property type="entry name" value="BASICPTASE"/>
</dbReference>
<keyword evidence="2 4" id="KW-0732">Signal</keyword>
<dbReference type="OrthoDB" id="6434315at2759"/>
<keyword evidence="1" id="KW-0646">Protease inhibitor</keyword>
<feature type="signal peptide" evidence="4">
    <location>
        <begin position="1"/>
        <end position="20"/>
    </location>
</feature>
<feature type="chain" id="PRO_5001829740" evidence="4">
    <location>
        <begin position="21"/>
        <end position="77"/>
    </location>
</feature>
<dbReference type="GO" id="GO:0005615">
    <property type="term" value="C:extracellular space"/>
    <property type="evidence" value="ECO:0007669"/>
    <property type="project" value="TreeGrafter"/>
</dbReference>
<dbReference type="SMR" id="A0A087TK24"/>
<dbReference type="STRING" id="407821.A0A087TK24"/>
<dbReference type="PANTHER" id="PTHR10083">
    <property type="entry name" value="KUNITZ-TYPE PROTEASE INHIBITOR-RELATED"/>
    <property type="match status" value="1"/>
</dbReference>
<dbReference type="Pfam" id="PF00014">
    <property type="entry name" value="Kunitz_BPTI"/>
    <property type="match status" value="1"/>
</dbReference>
<dbReference type="Proteomes" id="UP000054359">
    <property type="component" value="Unassembled WGS sequence"/>
</dbReference>
<dbReference type="GO" id="GO:0004867">
    <property type="term" value="F:serine-type endopeptidase inhibitor activity"/>
    <property type="evidence" value="ECO:0007669"/>
    <property type="project" value="UniProtKB-KW"/>
</dbReference>
<feature type="domain" description="BPTI/Kunitz inhibitor" evidence="5">
    <location>
        <begin position="24"/>
        <end position="74"/>
    </location>
</feature>
<evidence type="ECO:0000313" key="7">
    <source>
        <dbReference type="Proteomes" id="UP000054359"/>
    </source>
</evidence>
<dbReference type="PROSITE" id="PS50279">
    <property type="entry name" value="BPTI_KUNITZ_2"/>
    <property type="match status" value="1"/>
</dbReference>
<dbReference type="AlphaFoldDB" id="A0A087TK24"/>
<evidence type="ECO:0000256" key="2">
    <source>
        <dbReference type="ARBA" id="ARBA00022729"/>
    </source>
</evidence>
<evidence type="ECO:0000256" key="3">
    <source>
        <dbReference type="ARBA" id="ARBA00022900"/>
    </source>
</evidence>
<dbReference type="OMA" id="KSCMETC"/>
<name>A0A087TK24_STEMI</name>
<dbReference type="Gene3D" id="4.10.410.10">
    <property type="entry name" value="Pancreatic trypsin inhibitor Kunitz domain"/>
    <property type="match status" value="1"/>
</dbReference>
<reference evidence="6 7" key="1">
    <citation type="submission" date="2013-11" db="EMBL/GenBank/DDBJ databases">
        <title>Genome sequencing of Stegodyphus mimosarum.</title>
        <authorList>
            <person name="Bechsgaard J."/>
        </authorList>
    </citation>
    <scope>NUCLEOTIDE SEQUENCE [LARGE SCALE GENOMIC DNA]</scope>
</reference>
<feature type="non-terminal residue" evidence="6">
    <location>
        <position position="77"/>
    </location>
</feature>
<protein>
    <submittedName>
        <fullName evidence="6">Amyloid-like protein 2</fullName>
    </submittedName>
</protein>
<evidence type="ECO:0000256" key="1">
    <source>
        <dbReference type="ARBA" id="ARBA00022690"/>
    </source>
</evidence>